<proteinExistence type="predicted"/>
<dbReference type="Proteomes" id="UP001229209">
    <property type="component" value="Unassembled WGS sequence"/>
</dbReference>
<dbReference type="EMBL" id="JAURUO010000003">
    <property type="protein sequence ID" value="MDP9727709.1"/>
    <property type="molecule type" value="Genomic_DNA"/>
</dbReference>
<evidence type="ECO:0000313" key="1">
    <source>
        <dbReference type="EMBL" id="MDP9727709.1"/>
    </source>
</evidence>
<protein>
    <submittedName>
        <fullName evidence="1">Uncharacterized protein</fullName>
    </submittedName>
</protein>
<reference evidence="1 2" key="1">
    <citation type="submission" date="2023-07" db="EMBL/GenBank/DDBJ databases">
        <title>Genomic Encyclopedia of Type Strains, Phase IV (KMG-IV): sequencing the most valuable type-strain genomes for metagenomic binning, comparative biology and taxonomic classification.</title>
        <authorList>
            <person name="Goeker M."/>
        </authorList>
    </citation>
    <scope>NUCLEOTIDE SEQUENCE [LARGE SCALE GENOMIC DNA]</scope>
    <source>
        <strain evidence="1 2">DSM 25924</strain>
    </source>
</reference>
<evidence type="ECO:0000313" key="2">
    <source>
        <dbReference type="Proteomes" id="UP001229209"/>
    </source>
</evidence>
<dbReference type="RefSeq" id="WP_238413569.1">
    <property type="nucleotide sequence ID" value="NZ_JAURUO010000003.1"/>
</dbReference>
<sequence length="80" mass="9493">MSEQNQRYHCCATCQHFRAENLRKQQLSSPQEAGDSLAEKKSRVRTYCARLGYETRSFYQFRCWTPRPDIIARMKKNSAE</sequence>
<organism evidence="1 2">
    <name type="scientific">Alicyclobacillus tolerans</name>
    <dbReference type="NCBI Taxonomy" id="90970"/>
    <lineage>
        <taxon>Bacteria</taxon>
        <taxon>Bacillati</taxon>
        <taxon>Bacillota</taxon>
        <taxon>Bacilli</taxon>
        <taxon>Bacillales</taxon>
        <taxon>Alicyclobacillaceae</taxon>
        <taxon>Alicyclobacillus</taxon>
    </lineage>
</organism>
<keyword evidence="2" id="KW-1185">Reference proteome</keyword>
<accession>A0ABT9LTX0</accession>
<gene>
    <name evidence="1" type="ORF">J2S04_000639</name>
</gene>
<comment type="caution">
    <text evidence="1">The sequence shown here is derived from an EMBL/GenBank/DDBJ whole genome shotgun (WGS) entry which is preliminary data.</text>
</comment>
<name>A0ABT9LTX0_9BACL</name>